<keyword evidence="2" id="KW-0472">Membrane</keyword>
<dbReference type="InterPro" id="IPR036259">
    <property type="entry name" value="MFS_trans_sf"/>
</dbReference>
<organism evidence="3 4">
    <name type="scientific">Streptomyces purpureus</name>
    <dbReference type="NCBI Taxonomy" id="1951"/>
    <lineage>
        <taxon>Bacteria</taxon>
        <taxon>Bacillati</taxon>
        <taxon>Actinomycetota</taxon>
        <taxon>Actinomycetes</taxon>
        <taxon>Kitasatosporales</taxon>
        <taxon>Streptomycetaceae</taxon>
        <taxon>Streptomyces</taxon>
    </lineage>
</organism>
<protein>
    <submittedName>
        <fullName evidence="3">Uncharacterized protein</fullName>
    </submittedName>
</protein>
<dbReference type="AlphaFoldDB" id="A0A918H832"/>
<evidence type="ECO:0000313" key="3">
    <source>
        <dbReference type="EMBL" id="GGT43127.1"/>
    </source>
</evidence>
<dbReference type="RefSeq" id="WP_189202974.1">
    <property type="nucleotide sequence ID" value="NZ_BMQQ01000015.1"/>
</dbReference>
<feature type="compositionally biased region" description="Acidic residues" evidence="1">
    <location>
        <begin position="158"/>
        <end position="173"/>
    </location>
</feature>
<evidence type="ECO:0000256" key="2">
    <source>
        <dbReference type="SAM" id="Phobius"/>
    </source>
</evidence>
<accession>A0A918H832</accession>
<proteinExistence type="predicted"/>
<reference evidence="3" key="1">
    <citation type="journal article" date="2014" name="Int. J. Syst. Evol. Microbiol.">
        <title>Complete genome sequence of Corynebacterium casei LMG S-19264T (=DSM 44701T), isolated from a smear-ripened cheese.</title>
        <authorList>
            <consortium name="US DOE Joint Genome Institute (JGI-PGF)"/>
            <person name="Walter F."/>
            <person name="Albersmeier A."/>
            <person name="Kalinowski J."/>
            <person name="Ruckert C."/>
        </authorList>
    </citation>
    <scope>NUCLEOTIDE SEQUENCE</scope>
    <source>
        <strain evidence="3">JCM 3172</strain>
    </source>
</reference>
<dbReference type="SUPFAM" id="SSF103473">
    <property type="entry name" value="MFS general substrate transporter"/>
    <property type="match status" value="1"/>
</dbReference>
<feature type="transmembrane region" description="Helical" evidence="2">
    <location>
        <begin position="69"/>
        <end position="88"/>
    </location>
</feature>
<dbReference type="EMBL" id="BMQQ01000015">
    <property type="protein sequence ID" value="GGT43127.1"/>
    <property type="molecule type" value="Genomic_DNA"/>
</dbReference>
<keyword evidence="4" id="KW-1185">Reference proteome</keyword>
<dbReference type="Proteomes" id="UP000619486">
    <property type="component" value="Unassembled WGS sequence"/>
</dbReference>
<evidence type="ECO:0000256" key="1">
    <source>
        <dbReference type="SAM" id="MobiDB-lite"/>
    </source>
</evidence>
<keyword evidence="2" id="KW-0812">Transmembrane</keyword>
<feature type="transmembrane region" description="Helical" evidence="2">
    <location>
        <begin position="35"/>
        <end position="62"/>
    </location>
</feature>
<keyword evidence="2" id="KW-1133">Transmembrane helix</keyword>
<sequence>MNGTTVLRYALGALGLVLIGVGAGQLALVPEAGAVALWLAGALVLHDAVIAPLVLAAGLLVAAAPARGVLRGALVTGGALVLITLPLLVRPGAPPNPSALPLPYVRNLLLVLAAVALAALLLTAVGAWRRRARERGEERQERGKGDDGGGERDKRDEGDEGDEGGERGEDDGG</sequence>
<feature type="transmembrane region" description="Helical" evidence="2">
    <location>
        <begin position="108"/>
        <end position="128"/>
    </location>
</feature>
<name>A0A918H832_9ACTN</name>
<feature type="region of interest" description="Disordered" evidence="1">
    <location>
        <begin position="132"/>
        <end position="173"/>
    </location>
</feature>
<comment type="caution">
    <text evidence="3">The sequence shown here is derived from an EMBL/GenBank/DDBJ whole genome shotgun (WGS) entry which is preliminary data.</text>
</comment>
<gene>
    <name evidence="3" type="ORF">GCM10014713_41170</name>
</gene>
<reference evidence="3" key="2">
    <citation type="submission" date="2020-09" db="EMBL/GenBank/DDBJ databases">
        <authorList>
            <person name="Sun Q."/>
            <person name="Ohkuma M."/>
        </authorList>
    </citation>
    <scope>NUCLEOTIDE SEQUENCE</scope>
    <source>
        <strain evidence="3">JCM 3172</strain>
    </source>
</reference>
<evidence type="ECO:0000313" key="4">
    <source>
        <dbReference type="Proteomes" id="UP000619486"/>
    </source>
</evidence>
<feature type="transmembrane region" description="Helical" evidence="2">
    <location>
        <begin position="7"/>
        <end position="29"/>
    </location>
</feature>
<feature type="compositionally biased region" description="Basic and acidic residues" evidence="1">
    <location>
        <begin position="134"/>
        <end position="157"/>
    </location>
</feature>